<dbReference type="Proteomes" id="UP000030764">
    <property type="component" value="Unassembled WGS sequence"/>
</dbReference>
<accession>A0A085M276</accession>
<gene>
    <name evidence="2" type="ORF">M513_07727</name>
    <name evidence="3" type="ORF">M514_07727</name>
</gene>
<protein>
    <submittedName>
        <fullName evidence="2">Uncharacterized protein</fullName>
    </submittedName>
</protein>
<reference evidence="2 4" key="1">
    <citation type="journal article" date="2014" name="Nat. Genet.">
        <title>Genome and transcriptome of the porcine whipworm Trichuris suis.</title>
        <authorList>
            <person name="Jex A.R."/>
            <person name="Nejsum P."/>
            <person name="Schwarz E.M."/>
            <person name="Hu L."/>
            <person name="Young N.D."/>
            <person name="Hall R.S."/>
            <person name="Korhonen P.K."/>
            <person name="Liao S."/>
            <person name="Thamsborg S."/>
            <person name="Xia J."/>
            <person name="Xu P."/>
            <person name="Wang S."/>
            <person name="Scheerlinck J.P."/>
            <person name="Hofmann A."/>
            <person name="Sternberg P.W."/>
            <person name="Wang J."/>
            <person name="Gasser R.B."/>
        </authorList>
    </citation>
    <scope>NUCLEOTIDE SEQUENCE [LARGE SCALE GENOMIC DNA]</scope>
    <source>
        <strain evidence="3">DCEP-RM93F</strain>
        <strain evidence="2">DCEP-RM93M</strain>
    </source>
</reference>
<evidence type="ECO:0000313" key="2">
    <source>
        <dbReference type="EMBL" id="KFD51322.1"/>
    </source>
</evidence>
<evidence type="ECO:0000313" key="3">
    <source>
        <dbReference type="EMBL" id="KFD60388.1"/>
    </source>
</evidence>
<dbReference type="EMBL" id="KL367671">
    <property type="protein sequence ID" value="KFD60388.1"/>
    <property type="molecule type" value="Genomic_DNA"/>
</dbReference>
<evidence type="ECO:0000256" key="1">
    <source>
        <dbReference type="SAM" id="MobiDB-lite"/>
    </source>
</evidence>
<feature type="region of interest" description="Disordered" evidence="1">
    <location>
        <begin position="51"/>
        <end position="78"/>
    </location>
</feature>
<name>A0A085M276_9BILA</name>
<proteinExistence type="predicted"/>
<dbReference type="Proteomes" id="UP000030758">
    <property type="component" value="Unassembled WGS sequence"/>
</dbReference>
<dbReference type="EMBL" id="KL363240">
    <property type="protein sequence ID" value="KFD51322.1"/>
    <property type="molecule type" value="Genomic_DNA"/>
</dbReference>
<sequence>MTPAYFCEFPTRFCSDVCLSPRGFHRLVMWPRHWFDEVKEMFLISVSQGGDFGPPVGDGSRGGDGKPMGRCRPGSCNL</sequence>
<keyword evidence="4" id="KW-1185">Reference proteome</keyword>
<evidence type="ECO:0000313" key="4">
    <source>
        <dbReference type="Proteomes" id="UP000030764"/>
    </source>
</evidence>
<dbReference type="AlphaFoldDB" id="A0A085M276"/>
<organism evidence="2 4">
    <name type="scientific">Trichuris suis</name>
    <name type="common">pig whipworm</name>
    <dbReference type="NCBI Taxonomy" id="68888"/>
    <lineage>
        <taxon>Eukaryota</taxon>
        <taxon>Metazoa</taxon>
        <taxon>Ecdysozoa</taxon>
        <taxon>Nematoda</taxon>
        <taxon>Enoplea</taxon>
        <taxon>Dorylaimia</taxon>
        <taxon>Trichinellida</taxon>
        <taxon>Trichuridae</taxon>
        <taxon>Trichuris</taxon>
    </lineage>
</organism>